<gene>
    <name evidence="1" type="ORF">PITC_035520</name>
</gene>
<organism evidence="1 2">
    <name type="scientific">Penicillium italicum</name>
    <name type="common">Blue mold</name>
    <dbReference type="NCBI Taxonomy" id="40296"/>
    <lineage>
        <taxon>Eukaryota</taxon>
        <taxon>Fungi</taxon>
        <taxon>Dikarya</taxon>
        <taxon>Ascomycota</taxon>
        <taxon>Pezizomycotina</taxon>
        <taxon>Eurotiomycetes</taxon>
        <taxon>Eurotiomycetidae</taxon>
        <taxon>Eurotiales</taxon>
        <taxon>Aspergillaceae</taxon>
        <taxon>Penicillium</taxon>
    </lineage>
</organism>
<dbReference type="PhylomeDB" id="A0A0A2L3V4"/>
<protein>
    <submittedName>
        <fullName evidence="1">Uncharacterized protein</fullName>
    </submittedName>
</protein>
<dbReference type="Proteomes" id="UP000030104">
    <property type="component" value="Unassembled WGS sequence"/>
</dbReference>
<proteinExistence type="predicted"/>
<dbReference type="HOGENOM" id="CLU_1390663_0_0_1"/>
<evidence type="ECO:0000313" key="1">
    <source>
        <dbReference type="EMBL" id="KGO73836.1"/>
    </source>
</evidence>
<comment type="caution">
    <text evidence="1">The sequence shown here is derived from an EMBL/GenBank/DDBJ whole genome shotgun (WGS) entry which is preliminary data.</text>
</comment>
<name>A0A0A2L3V4_PENIT</name>
<accession>A0A0A2L3V4</accession>
<keyword evidence="2" id="KW-1185">Reference proteome</keyword>
<dbReference type="EMBL" id="JQGA01000771">
    <property type="protein sequence ID" value="KGO73836.1"/>
    <property type="molecule type" value="Genomic_DNA"/>
</dbReference>
<evidence type="ECO:0000313" key="2">
    <source>
        <dbReference type="Proteomes" id="UP000030104"/>
    </source>
</evidence>
<dbReference type="AlphaFoldDB" id="A0A0A2L3V4"/>
<dbReference type="OMA" id="CENLTFF"/>
<reference evidence="1 2" key="1">
    <citation type="journal article" date="2015" name="Mol. Plant Microbe Interact.">
        <title>Genome, transcriptome, and functional analyses of Penicillium expansum provide new insights into secondary metabolism and pathogenicity.</title>
        <authorList>
            <person name="Ballester A.R."/>
            <person name="Marcet-Houben M."/>
            <person name="Levin E."/>
            <person name="Sela N."/>
            <person name="Selma-Lazaro C."/>
            <person name="Carmona L."/>
            <person name="Wisniewski M."/>
            <person name="Droby S."/>
            <person name="Gonzalez-Candelas L."/>
            <person name="Gabaldon T."/>
        </authorList>
    </citation>
    <scope>NUCLEOTIDE SEQUENCE [LARGE SCALE GENOMIC DNA]</scope>
    <source>
        <strain evidence="1 2">PHI-1</strain>
    </source>
</reference>
<dbReference type="OrthoDB" id="4361124at2759"/>
<sequence>MFAWKLMSGVTVVEREDEYLFFSGQLSALHSQSLEYVDLDIYGGAQYGLTLDPFDVLKEVIVTPHSMFANGDEEMILPDSLQRLTLRYEEGSALHLGPLLKDLEDGNLYNLRSVICQIPDNICESTATLEAGIEAAAFNPKFKNLGVELSTELVPYPLTVPKYDVCPCENLTFFHQFPFNPCSRPRPRAANRAAAN</sequence>